<dbReference type="AlphaFoldDB" id="A0A1G7HL86"/>
<proteinExistence type="predicted"/>
<dbReference type="EMBL" id="LT629690">
    <property type="protein sequence ID" value="SDF01133.1"/>
    <property type="molecule type" value="Genomic_DNA"/>
</dbReference>
<evidence type="ECO:0000313" key="2">
    <source>
        <dbReference type="Proteomes" id="UP000182427"/>
    </source>
</evidence>
<sequence length="99" mass="10874">MIGKRNGTIHSKQRADGSHEWIAFLDGVQMTAPYIHHPGVALFKGRAVYSDWRELLHVEENSDGTVIHSVSDIDGFISTRRYDASGPEIILGAIDAASL</sequence>
<accession>A0A1G7HL86</accession>
<keyword evidence="2" id="KW-1185">Reference proteome</keyword>
<dbReference type="OrthoDB" id="9928261at2"/>
<evidence type="ECO:0000313" key="1">
    <source>
        <dbReference type="EMBL" id="SDF01133.1"/>
    </source>
</evidence>
<name>A0A1G7HL86_9BACT</name>
<dbReference type="Proteomes" id="UP000182427">
    <property type="component" value="Chromosome I"/>
</dbReference>
<dbReference type="RefSeq" id="WP_083344276.1">
    <property type="nucleotide sequence ID" value="NZ_LT629690.1"/>
</dbReference>
<protein>
    <submittedName>
        <fullName evidence="1">Uncharacterized protein</fullName>
    </submittedName>
</protein>
<reference evidence="1 2" key="1">
    <citation type="submission" date="2016-10" db="EMBL/GenBank/DDBJ databases">
        <authorList>
            <person name="de Groot N.N."/>
        </authorList>
    </citation>
    <scope>NUCLEOTIDE SEQUENCE [LARGE SCALE GENOMIC DNA]</scope>
    <source>
        <strain evidence="1 2">GAS232</strain>
    </source>
</reference>
<gene>
    <name evidence="1" type="ORF">SAMN05444167_1121</name>
</gene>
<organism evidence="1 2">
    <name type="scientific">Terriglobus roseus</name>
    <dbReference type="NCBI Taxonomy" id="392734"/>
    <lineage>
        <taxon>Bacteria</taxon>
        <taxon>Pseudomonadati</taxon>
        <taxon>Acidobacteriota</taxon>
        <taxon>Terriglobia</taxon>
        <taxon>Terriglobales</taxon>
        <taxon>Acidobacteriaceae</taxon>
        <taxon>Terriglobus</taxon>
    </lineage>
</organism>